<evidence type="ECO:0000313" key="4">
    <source>
        <dbReference type="EMBL" id="AOQ22794.1"/>
    </source>
</evidence>
<evidence type="ECO:0000313" key="5">
    <source>
        <dbReference type="EMBL" id="TYL08310.1"/>
    </source>
</evidence>
<dbReference type="RefSeq" id="WP_069587889.1">
    <property type="nucleotide sequence ID" value="NZ_CP017019.1"/>
</dbReference>
<dbReference type="InterPro" id="IPR002830">
    <property type="entry name" value="UbiD"/>
</dbReference>
<dbReference type="Pfam" id="PF01977">
    <property type="entry name" value="UbiD"/>
    <property type="match status" value="1"/>
</dbReference>
<dbReference type="GO" id="GO:0005829">
    <property type="term" value="C:cytosol"/>
    <property type="evidence" value="ECO:0007669"/>
    <property type="project" value="TreeGrafter"/>
</dbReference>
<dbReference type="AlphaFoldDB" id="A0AAC9HFA9"/>
<dbReference type="PANTHER" id="PTHR30108:SF17">
    <property type="entry name" value="FERULIC ACID DECARBOXYLASE 1"/>
    <property type="match status" value="1"/>
</dbReference>
<feature type="domain" description="3-octaprenyl-4-hydroxybenzoate carboxy-lyase-like Rift-related" evidence="1">
    <location>
        <begin position="107"/>
        <end position="308"/>
    </location>
</feature>
<organism evidence="4 6">
    <name type="scientific">Neomoorella thermoacetica</name>
    <name type="common">Clostridium thermoaceticum</name>
    <dbReference type="NCBI Taxonomy" id="1525"/>
    <lineage>
        <taxon>Bacteria</taxon>
        <taxon>Bacillati</taxon>
        <taxon>Bacillota</taxon>
        <taxon>Clostridia</taxon>
        <taxon>Neomoorellales</taxon>
        <taxon>Neomoorellaceae</taxon>
        <taxon>Neomoorella</taxon>
    </lineage>
</organism>
<dbReference type="EC" id="4.1.1.-" evidence="4"/>
<evidence type="ECO:0000313" key="7">
    <source>
        <dbReference type="Proteomes" id="UP000322283"/>
    </source>
</evidence>
<dbReference type="NCBIfam" id="NF041204">
    <property type="entry name" value="VdcC"/>
    <property type="match status" value="1"/>
</dbReference>
<dbReference type="InterPro" id="IPR053417">
    <property type="entry name" value="PAD_UbiD-like"/>
</dbReference>
<protein>
    <submittedName>
        <fullName evidence="4">Phenolic acid decarboxylase subunit C</fullName>
        <ecNumber evidence="4">4.1.1.-</ecNumber>
    </submittedName>
</protein>
<dbReference type="InterPro" id="IPR048304">
    <property type="entry name" value="UbiD_Rift_dom"/>
</dbReference>
<evidence type="ECO:0000259" key="3">
    <source>
        <dbReference type="Pfam" id="PF20696"/>
    </source>
</evidence>
<dbReference type="Gene3D" id="3.40.1670.10">
    <property type="entry name" value="UbiD C-terminal domain-like"/>
    <property type="match status" value="1"/>
</dbReference>
<name>A0AAC9HFA9_NEOTH</name>
<feature type="domain" description="3-octaprenyl-4-hydroxybenzoate carboxy-lyase-like N-terminal" evidence="2">
    <location>
        <begin position="10"/>
        <end position="86"/>
    </location>
</feature>
<evidence type="ECO:0000259" key="1">
    <source>
        <dbReference type="Pfam" id="PF01977"/>
    </source>
</evidence>
<evidence type="ECO:0000259" key="2">
    <source>
        <dbReference type="Pfam" id="PF20695"/>
    </source>
</evidence>
<dbReference type="InterPro" id="IPR049381">
    <property type="entry name" value="UbiD-like_C"/>
</dbReference>
<dbReference type="EMBL" id="VCDX01000015">
    <property type="protein sequence ID" value="TYL08310.1"/>
    <property type="molecule type" value="Genomic_DNA"/>
</dbReference>
<dbReference type="Proteomes" id="UP000094598">
    <property type="component" value="Chromosome"/>
</dbReference>
<dbReference type="PANTHER" id="PTHR30108">
    <property type="entry name" value="3-OCTAPRENYL-4-HYDROXYBENZOATE CARBOXY-LYASE-RELATED"/>
    <property type="match status" value="1"/>
</dbReference>
<dbReference type="SUPFAM" id="SSF50475">
    <property type="entry name" value="FMN-binding split barrel"/>
    <property type="match status" value="1"/>
</dbReference>
<dbReference type="GO" id="GO:0006744">
    <property type="term" value="P:ubiquinone biosynthetic process"/>
    <property type="evidence" value="ECO:0007669"/>
    <property type="project" value="TreeGrafter"/>
</dbReference>
<evidence type="ECO:0000313" key="6">
    <source>
        <dbReference type="Proteomes" id="UP000094598"/>
    </source>
</evidence>
<dbReference type="InterPro" id="IPR049383">
    <property type="entry name" value="UbiD-like_N"/>
</dbReference>
<sequence>MSFRDLRSYLDKLEKGGQLVYIHDEILPEPEIRKYARAAVDLPGGPAVIMDNIKGYKGKRVAVNVHGSWANIALMLDMPKTVTLREQFYEFDRRWSNPEAGEVKFIQNAPCQEVVIDKDINLFNIIPLFRVNRFDGGCYFAKASVISKDPDEPDNFDKENVGMYRLQVQGPDIIGMQALPFHDISIQLRKAEERNEPLPVAIALGVDPFLSTVACTPLRYDQSEYKFASALSGVPQEVTKAVTCDLDVPANAEYVIEGEIIPRQRFAEGPFGEMPGSYSGVRRQVRIKVKAVTHRKDPIFENLYVGRPWTEHDYLIALSTCVPLYRQLKETMPEVVAVNAIYQHGLTAIVATGNRFGGYAKSVAFRLASTPHGISYCKNIILVDADVDPFNLVEVMWAISTRVRADKDVIVIPNTPGMPLDPASEPPGMGNKLIIDATTPVAPEKVMREVRMVEKIEEAVAYQKVLAELQSRAGR</sequence>
<proteinExistence type="predicted"/>
<keyword evidence="4" id="KW-0456">Lyase</keyword>
<feature type="domain" description="3-octaprenyl-4-hydroxybenzoate carboxy-lyase-like C-terminal" evidence="3">
    <location>
        <begin position="314"/>
        <end position="437"/>
    </location>
</feature>
<keyword evidence="7" id="KW-1185">Reference proteome</keyword>
<dbReference type="SUPFAM" id="SSF143968">
    <property type="entry name" value="UbiD C-terminal domain-like"/>
    <property type="match status" value="1"/>
</dbReference>
<gene>
    <name evidence="4" type="primary">bsdC</name>
    <name evidence="5" type="synonym">shdC_2</name>
    <name evidence="4" type="ORF">Maut_00316</name>
    <name evidence="5" type="ORF">MTAT_27400</name>
</gene>
<dbReference type="Pfam" id="PF20695">
    <property type="entry name" value="UbiD_N"/>
    <property type="match status" value="1"/>
</dbReference>
<reference evidence="4 6" key="1">
    <citation type="submission" date="2016-08" db="EMBL/GenBank/DDBJ databases">
        <title>Moorella thermoacetica DSM 103132.</title>
        <authorList>
            <person name="Jendresen C.B."/>
            <person name="Redl S.M."/>
            <person name="Jensen T.O."/>
            <person name="Nielsen A.T."/>
        </authorList>
    </citation>
    <scope>NUCLEOTIDE SEQUENCE [LARGE SCALE GENOMIC DNA]</scope>
    <source>
        <strain evidence="4 6">DSM 103132</strain>
    </source>
</reference>
<dbReference type="Pfam" id="PF20696">
    <property type="entry name" value="UbiD_C"/>
    <property type="match status" value="1"/>
</dbReference>
<dbReference type="EMBL" id="CP017019">
    <property type="protein sequence ID" value="AOQ22794.1"/>
    <property type="molecule type" value="Genomic_DNA"/>
</dbReference>
<accession>A0AAC9HFA9</accession>
<dbReference type="NCBIfam" id="TIGR00148">
    <property type="entry name" value="UbiD family decarboxylase"/>
    <property type="match status" value="1"/>
</dbReference>
<dbReference type="Proteomes" id="UP000322283">
    <property type="component" value="Unassembled WGS sequence"/>
</dbReference>
<reference evidence="5 7" key="2">
    <citation type="submission" date="2019-05" db="EMBL/GenBank/DDBJ databases">
        <title>Genome sequence of Moorella thermoacetica ATCC 33924.</title>
        <authorList>
            <person name="Poehlein A."/>
            <person name="Bengelsdorf F.R."/>
            <person name="Duerre P."/>
            <person name="Daniel R."/>
        </authorList>
    </citation>
    <scope>NUCLEOTIDE SEQUENCE [LARGE SCALE GENOMIC DNA]</scope>
    <source>
        <strain evidence="5 7">ATCC 33924</strain>
    </source>
</reference>
<dbReference type="GO" id="GO:0008694">
    <property type="term" value="F:4-hydroxy-3-polyprenylbenzoate decarboxylase activity"/>
    <property type="evidence" value="ECO:0007669"/>
    <property type="project" value="TreeGrafter"/>
</dbReference>